<keyword evidence="2" id="KW-1185">Reference proteome</keyword>
<organism evidence="1 2">
    <name type="scientific">Papaver somniferum</name>
    <name type="common">Opium poppy</name>
    <dbReference type="NCBI Taxonomy" id="3469"/>
    <lineage>
        <taxon>Eukaryota</taxon>
        <taxon>Viridiplantae</taxon>
        <taxon>Streptophyta</taxon>
        <taxon>Embryophyta</taxon>
        <taxon>Tracheophyta</taxon>
        <taxon>Spermatophyta</taxon>
        <taxon>Magnoliopsida</taxon>
        <taxon>Ranunculales</taxon>
        <taxon>Papaveraceae</taxon>
        <taxon>Papaveroideae</taxon>
        <taxon>Papaver</taxon>
    </lineage>
</organism>
<evidence type="ECO:0000313" key="2">
    <source>
        <dbReference type="Proteomes" id="UP000316621"/>
    </source>
</evidence>
<protein>
    <submittedName>
        <fullName evidence="1">Uncharacterized protein</fullName>
    </submittedName>
</protein>
<accession>A0A4Y7JVJ3</accession>
<dbReference type="Gramene" id="RZC65114">
    <property type="protein sequence ID" value="RZC65114"/>
    <property type="gene ID" value="C5167_008801"/>
</dbReference>
<sequence>MEMIKRVYHPSISVFAKSQVKEVPEFKEIYVVGEAPTSERRGNFSFTADQHRTTPTTFIGRTFSSTEHTYERTDLVIGYQKQYHVRYEVVDLNNSSYTRNLDMVSSSRGISSLTEEHLVEENRMNMMLSRGSRLSRTISVAR</sequence>
<dbReference type="Proteomes" id="UP000316621">
    <property type="component" value="Chromosome 6"/>
</dbReference>
<dbReference type="AlphaFoldDB" id="A0A4Y7JVJ3"/>
<proteinExistence type="predicted"/>
<evidence type="ECO:0000313" key="1">
    <source>
        <dbReference type="EMBL" id="RZC65114.1"/>
    </source>
</evidence>
<dbReference type="EMBL" id="CM010720">
    <property type="protein sequence ID" value="RZC65114.1"/>
    <property type="molecule type" value="Genomic_DNA"/>
</dbReference>
<gene>
    <name evidence="1" type="ORF">C5167_008801</name>
</gene>
<reference evidence="1 2" key="1">
    <citation type="journal article" date="2018" name="Science">
        <title>The opium poppy genome and morphinan production.</title>
        <authorList>
            <person name="Guo L."/>
            <person name="Winzer T."/>
            <person name="Yang X."/>
            <person name="Li Y."/>
            <person name="Ning Z."/>
            <person name="He Z."/>
            <person name="Teodor R."/>
            <person name="Lu Y."/>
            <person name="Bowser T.A."/>
            <person name="Graham I.A."/>
            <person name="Ye K."/>
        </authorList>
    </citation>
    <scope>NUCLEOTIDE SEQUENCE [LARGE SCALE GENOMIC DNA]</scope>
    <source>
        <strain evidence="2">cv. HN1</strain>
        <tissue evidence="1">Leaves</tissue>
    </source>
</reference>
<name>A0A4Y7JVJ3_PAPSO</name>